<dbReference type="InterPro" id="IPR036412">
    <property type="entry name" value="HAD-like_sf"/>
</dbReference>
<dbReference type="EMBL" id="CBLX010000003">
    <property type="protein sequence ID" value="CDG38418.1"/>
    <property type="molecule type" value="Genomic_DNA"/>
</dbReference>
<dbReference type="SUPFAM" id="SSF56784">
    <property type="entry name" value="HAD-like"/>
    <property type="match status" value="1"/>
</dbReference>
<dbReference type="SFLD" id="SFLDG01140">
    <property type="entry name" value="C2.B:_Phosphomannomutase_and_P"/>
    <property type="match status" value="1"/>
</dbReference>
<keyword evidence="1" id="KW-0378">Hydrolase</keyword>
<dbReference type="CDD" id="cd07516">
    <property type="entry name" value="HAD_Pase"/>
    <property type="match status" value="1"/>
</dbReference>
<dbReference type="Gene3D" id="3.30.1240.10">
    <property type="match status" value="1"/>
</dbReference>
<accession>A0A060QCK8</accession>
<sequence length="287" mass="30671">MTIELDAIHDALPPEASRIRLVVSDIDGTLIGPDKSLAPSTLAAAQDLAKAGIALCLVSSRSAEGILRYHRELALKTPFGALNGGLIVSPDDEILSHLVLPESCVVSACDTLSVHKIDTWLFRDHDWLIRDPGAYYVAHERKSVGIEPVVVPDFRPYMSGVGKIMAASSNFALLQRMEIEIGAMLKGQASVHRSSDYYLDITHKDANKGFAACALADRLGIPMSEVACIGDMSNDIPMLSIAGLGIAMGNASEEVSAHAHVTTGRNDADGWAQAMRDYVLPRAPGAD</sequence>
<dbReference type="AlphaFoldDB" id="A0A060QCK8"/>
<gene>
    <name evidence="1" type="ORF">ASAP_0373</name>
</gene>
<dbReference type="NCBIfam" id="TIGR00099">
    <property type="entry name" value="Cof-subfamily"/>
    <property type="match status" value="1"/>
</dbReference>
<dbReference type="Gene3D" id="3.40.50.1000">
    <property type="entry name" value="HAD superfamily/HAD-like"/>
    <property type="match status" value="1"/>
</dbReference>
<protein>
    <submittedName>
        <fullName evidence="1">Hydrolase of the HAD superfamily</fullName>
    </submittedName>
</protein>
<dbReference type="NCBIfam" id="TIGR01484">
    <property type="entry name" value="HAD-SF-IIB"/>
    <property type="match status" value="1"/>
</dbReference>
<evidence type="ECO:0000313" key="1">
    <source>
        <dbReference type="EMBL" id="CDG38418.1"/>
    </source>
</evidence>
<reference evidence="1 2" key="1">
    <citation type="journal article" date="2014" name="Genome Biol. Evol.">
        <title>Acetic acid bacteria genomes reveal functional traits for adaptation to life in insect guts.</title>
        <authorList>
            <person name="Chouaia B."/>
            <person name="Gaiarsa S."/>
            <person name="Crotti E."/>
            <person name="Comandatore F."/>
            <person name="Degli Esposti M."/>
            <person name="Ricci I."/>
            <person name="Alma A."/>
            <person name="Favia G."/>
            <person name="Bandi C."/>
            <person name="Daffonchio D."/>
        </authorList>
    </citation>
    <scope>NUCLEOTIDE SEQUENCE [LARGE SCALE GENOMIC DNA]</scope>
    <source>
        <strain evidence="1 2">SF2.1</strain>
    </source>
</reference>
<dbReference type="InterPro" id="IPR023214">
    <property type="entry name" value="HAD_sf"/>
</dbReference>
<dbReference type="GO" id="GO:0000287">
    <property type="term" value="F:magnesium ion binding"/>
    <property type="evidence" value="ECO:0007669"/>
    <property type="project" value="TreeGrafter"/>
</dbReference>
<dbReference type="eggNOG" id="COG0561">
    <property type="taxonomic scope" value="Bacteria"/>
</dbReference>
<dbReference type="InterPro" id="IPR006379">
    <property type="entry name" value="HAD-SF_hydro_IIB"/>
</dbReference>
<dbReference type="SFLD" id="SFLDS00003">
    <property type="entry name" value="Haloacid_Dehalogenase"/>
    <property type="match status" value="1"/>
</dbReference>
<proteinExistence type="predicted"/>
<dbReference type="Proteomes" id="UP000027583">
    <property type="component" value="Unassembled WGS sequence"/>
</dbReference>
<reference evidence="1 2" key="2">
    <citation type="journal article" date="2014" name="PLoS ONE">
        <title>Evolution of mitochondria reconstructed from the energy metabolism of living bacteria.</title>
        <authorList>
            <person name="Degli Esposti M."/>
            <person name="Chouaia B."/>
            <person name="Comandatore F."/>
            <person name="Crotti E."/>
            <person name="Sassera D."/>
            <person name="Lievens P.M."/>
            <person name="Daffonchio D."/>
            <person name="Bandi C."/>
        </authorList>
    </citation>
    <scope>NUCLEOTIDE SEQUENCE [LARGE SCALE GENOMIC DNA]</scope>
    <source>
        <strain evidence="1 2">SF2.1</strain>
    </source>
</reference>
<name>A0A060QCK8_9PROT</name>
<dbReference type="GO" id="GO:0005829">
    <property type="term" value="C:cytosol"/>
    <property type="evidence" value="ECO:0007669"/>
    <property type="project" value="TreeGrafter"/>
</dbReference>
<evidence type="ECO:0000313" key="2">
    <source>
        <dbReference type="Proteomes" id="UP000027583"/>
    </source>
</evidence>
<dbReference type="PANTHER" id="PTHR10000:SF8">
    <property type="entry name" value="HAD SUPERFAMILY HYDROLASE-LIKE, TYPE 3"/>
    <property type="match status" value="1"/>
</dbReference>
<comment type="caution">
    <text evidence="1">The sequence shown here is derived from an EMBL/GenBank/DDBJ whole genome shotgun (WGS) entry which is preliminary data.</text>
</comment>
<dbReference type="InterPro" id="IPR000150">
    <property type="entry name" value="Cof"/>
</dbReference>
<dbReference type="GO" id="GO:0016791">
    <property type="term" value="F:phosphatase activity"/>
    <property type="evidence" value="ECO:0007669"/>
    <property type="project" value="TreeGrafter"/>
</dbReference>
<dbReference type="PANTHER" id="PTHR10000">
    <property type="entry name" value="PHOSPHOSERINE PHOSPHATASE"/>
    <property type="match status" value="1"/>
</dbReference>
<dbReference type="RefSeq" id="WP_023978563.1">
    <property type="nucleotide sequence ID" value="NZ_CBLX010000003.1"/>
</dbReference>
<dbReference type="Pfam" id="PF08282">
    <property type="entry name" value="Hydrolase_3"/>
    <property type="match status" value="1"/>
</dbReference>
<organism evidence="1 2">
    <name type="scientific">Asaia bogorensis</name>
    <dbReference type="NCBI Taxonomy" id="91915"/>
    <lineage>
        <taxon>Bacteria</taxon>
        <taxon>Pseudomonadati</taxon>
        <taxon>Pseudomonadota</taxon>
        <taxon>Alphaproteobacteria</taxon>
        <taxon>Acetobacterales</taxon>
        <taxon>Acetobacteraceae</taxon>
        <taxon>Asaia</taxon>
    </lineage>
</organism>